<feature type="domain" description="Pyrroline-5-carboxylate reductase catalytic N-terminal" evidence="2">
    <location>
        <begin position="2"/>
        <end position="93"/>
    </location>
</feature>
<dbReference type="InterPro" id="IPR029036">
    <property type="entry name" value="P5CR_dimer"/>
</dbReference>
<dbReference type="EMBL" id="JBEPLY010000001">
    <property type="protein sequence ID" value="MET3598116.1"/>
    <property type="molecule type" value="Genomic_DNA"/>
</dbReference>
<gene>
    <name evidence="4" type="ORF">ABID12_000037</name>
</gene>
<organism evidence="4 5">
    <name type="scientific">Martelella mangrovi</name>
    <dbReference type="NCBI Taxonomy" id="1397477"/>
    <lineage>
        <taxon>Bacteria</taxon>
        <taxon>Pseudomonadati</taxon>
        <taxon>Pseudomonadota</taxon>
        <taxon>Alphaproteobacteria</taxon>
        <taxon>Hyphomicrobiales</taxon>
        <taxon>Aurantimonadaceae</taxon>
        <taxon>Martelella</taxon>
    </lineage>
</organism>
<dbReference type="InterPro" id="IPR036291">
    <property type="entry name" value="NAD(P)-bd_dom_sf"/>
</dbReference>
<keyword evidence="4" id="KW-0560">Oxidoreductase</keyword>
<feature type="domain" description="Pyrroline-5-carboxylate reductase dimerisation" evidence="3">
    <location>
        <begin position="160"/>
        <end position="253"/>
    </location>
</feature>
<evidence type="ECO:0000256" key="1">
    <source>
        <dbReference type="ARBA" id="ARBA00005525"/>
    </source>
</evidence>
<name>A0ABV2I5E1_9HYPH</name>
<dbReference type="Gene3D" id="3.40.50.720">
    <property type="entry name" value="NAD(P)-binding Rossmann-like Domain"/>
    <property type="match status" value="1"/>
</dbReference>
<reference evidence="4 5" key="1">
    <citation type="submission" date="2024-06" db="EMBL/GenBank/DDBJ databases">
        <title>Genomic Encyclopedia of Type Strains, Phase IV (KMG-IV): sequencing the most valuable type-strain genomes for metagenomic binning, comparative biology and taxonomic classification.</title>
        <authorList>
            <person name="Goeker M."/>
        </authorList>
    </citation>
    <scope>NUCLEOTIDE SEQUENCE [LARGE SCALE GENOMIC DNA]</scope>
    <source>
        <strain evidence="4 5">DSM 28102</strain>
    </source>
</reference>
<dbReference type="RefSeq" id="WP_354432618.1">
    <property type="nucleotide sequence ID" value="NZ_JBEPLY010000001.1"/>
</dbReference>
<accession>A0ABV2I5E1</accession>
<comment type="caution">
    <text evidence="4">The sequence shown here is derived from an EMBL/GenBank/DDBJ whole genome shotgun (WGS) entry which is preliminary data.</text>
</comment>
<keyword evidence="5" id="KW-1185">Reference proteome</keyword>
<dbReference type="EC" id="1.5.1.2" evidence="4"/>
<evidence type="ECO:0000259" key="3">
    <source>
        <dbReference type="Pfam" id="PF14748"/>
    </source>
</evidence>
<dbReference type="Pfam" id="PF03807">
    <property type="entry name" value="F420_oxidored"/>
    <property type="match status" value="1"/>
</dbReference>
<dbReference type="Proteomes" id="UP001549164">
    <property type="component" value="Unassembled WGS sequence"/>
</dbReference>
<dbReference type="PANTHER" id="PTHR11645:SF13">
    <property type="entry name" value="PYRROLINE-5-CARBOXYLATE REDUCTASE CATALYTIC N-TERMINAL DOMAIN-CONTAINING PROTEIN"/>
    <property type="match status" value="1"/>
</dbReference>
<proteinExistence type="inferred from homology"/>
<dbReference type="InterPro" id="IPR028939">
    <property type="entry name" value="P5C_Rdtase_cat_N"/>
</dbReference>
<dbReference type="GO" id="GO:0004735">
    <property type="term" value="F:pyrroline-5-carboxylate reductase activity"/>
    <property type="evidence" value="ECO:0007669"/>
    <property type="project" value="UniProtKB-EC"/>
</dbReference>
<evidence type="ECO:0000259" key="2">
    <source>
        <dbReference type="Pfam" id="PF03807"/>
    </source>
</evidence>
<protein>
    <submittedName>
        <fullName evidence="4">Pyrroline-5-carboxylate reductase</fullName>
        <ecNumber evidence="4">1.5.1.2</ecNumber>
    </submittedName>
</protein>
<sequence>MTIGFIGTGEITRAVVIGMSTVEGEKPTILLSPRNEQIAAELADRFENVEIAGSNQDVVDGSETVCLALRPQDGEAITADLKFGTEHHVISFMPTYSQARLSRIVAPATRITLVTPLPAVAFHGGPTPVFPPDEDAIEMFEPLGTVVAVETEAEYQALCVATASLAGAYAYYETIADWLQGKDVPADKARAFSGAVFYALAATARNAPDMSFSELTHESATRGGTNEQVLTHLKENQVYTEFSKALDGIWDRFENAKPTSD</sequence>
<evidence type="ECO:0000313" key="5">
    <source>
        <dbReference type="Proteomes" id="UP001549164"/>
    </source>
</evidence>
<dbReference type="PANTHER" id="PTHR11645">
    <property type="entry name" value="PYRROLINE-5-CARBOXYLATE REDUCTASE"/>
    <property type="match status" value="1"/>
</dbReference>
<evidence type="ECO:0000313" key="4">
    <source>
        <dbReference type="EMBL" id="MET3598116.1"/>
    </source>
</evidence>
<comment type="similarity">
    <text evidence="1">Belongs to the pyrroline-5-carboxylate reductase family.</text>
</comment>
<dbReference type="Pfam" id="PF14748">
    <property type="entry name" value="P5CR_dimer"/>
    <property type="match status" value="1"/>
</dbReference>
<dbReference type="SUPFAM" id="SSF51735">
    <property type="entry name" value="NAD(P)-binding Rossmann-fold domains"/>
    <property type="match status" value="1"/>
</dbReference>